<feature type="non-terminal residue" evidence="2">
    <location>
        <position position="44"/>
    </location>
</feature>
<dbReference type="EMBL" id="CADCTW010000228">
    <property type="protein sequence ID" value="CAA9367493.1"/>
    <property type="molecule type" value="Genomic_DNA"/>
</dbReference>
<protein>
    <submittedName>
        <fullName evidence="2">Uncharacterized protein</fullName>
    </submittedName>
</protein>
<sequence>CVPITPAAARNVHNPVPSDNLGGSHRDTEAQRRRAFLCASVSLC</sequence>
<name>A0A6J4MY00_9BACT</name>
<feature type="non-terminal residue" evidence="2">
    <location>
        <position position="1"/>
    </location>
</feature>
<feature type="region of interest" description="Disordered" evidence="1">
    <location>
        <begin position="1"/>
        <end position="28"/>
    </location>
</feature>
<reference evidence="2" key="1">
    <citation type="submission" date="2020-02" db="EMBL/GenBank/DDBJ databases">
        <authorList>
            <person name="Meier V. D."/>
        </authorList>
    </citation>
    <scope>NUCLEOTIDE SEQUENCE</scope>
    <source>
        <strain evidence="2">AVDCRST_MAG68</strain>
    </source>
</reference>
<accession>A0A6J4MY00</accession>
<organism evidence="2">
    <name type="scientific">uncultured Gemmatimonadota bacterium</name>
    <dbReference type="NCBI Taxonomy" id="203437"/>
    <lineage>
        <taxon>Bacteria</taxon>
        <taxon>Pseudomonadati</taxon>
        <taxon>Gemmatimonadota</taxon>
        <taxon>environmental samples</taxon>
    </lineage>
</organism>
<proteinExistence type="predicted"/>
<evidence type="ECO:0000256" key="1">
    <source>
        <dbReference type="SAM" id="MobiDB-lite"/>
    </source>
</evidence>
<dbReference type="AlphaFoldDB" id="A0A6J4MY00"/>
<evidence type="ECO:0000313" key="2">
    <source>
        <dbReference type="EMBL" id="CAA9367493.1"/>
    </source>
</evidence>
<gene>
    <name evidence="2" type="ORF">AVDCRST_MAG68-5004</name>
</gene>